<dbReference type="Proteomes" id="UP000028725">
    <property type="component" value="Unassembled WGS sequence"/>
</dbReference>
<dbReference type="AlphaFoldDB" id="A0A085WRN8"/>
<gene>
    <name evidence="1" type="ORF">DB31_5393</name>
</gene>
<keyword evidence="2" id="KW-1185">Reference proteome</keyword>
<organism evidence="1 2">
    <name type="scientific">Hyalangium minutum</name>
    <dbReference type="NCBI Taxonomy" id="394096"/>
    <lineage>
        <taxon>Bacteria</taxon>
        <taxon>Pseudomonadati</taxon>
        <taxon>Myxococcota</taxon>
        <taxon>Myxococcia</taxon>
        <taxon>Myxococcales</taxon>
        <taxon>Cystobacterineae</taxon>
        <taxon>Archangiaceae</taxon>
        <taxon>Hyalangium</taxon>
    </lineage>
</organism>
<sequence>MEWLEFNRWSPDVQTRIALQVARLNEVSVHLPKTQVTATQAYHLQSMLRRHASTNPWGHPSAES</sequence>
<evidence type="ECO:0000313" key="2">
    <source>
        <dbReference type="Proteomes" id="UP000028725"/>
    </source>
</evidence>
<evidence type="ECO:0000313" key="1">
    <source>
        <dbReference type="EMBL" id="KFE70351.1"/>
    </source>
</evidence>
<reference evidence="1 2" key="1">
    <citation type="submission" date="2014-04" db="EMBL/GenBank/DDBJ databases">
        <title>Genome assembly of Hyalangium minutum DSM 14724.</title>
        <authorList>
            <person name="Sharma G."/>
            <person name="Subramanian S."/>
        </authorList>
    </citation>
    <scope>NUCLEOTIDE SEQUENCE [LARGE SCALE GENOMIC DNA]</scope>
    <source>
        <strain evidence="1 2">DSM 14724</strain>
    </source>
</reference>
<proteinExistence type="predicted"/>
<name>A0A085WRN8_9BACT</name>
<dbReference type="RefSeq" id="WP_044185325.1">
    <property type="nucleotide sequence ID" value="NZ_JMCB01000003.1"/>
</dbReference>
<protein>
    <submittedName>
        <fullName evidence="1">Uncharacterized protein</fullName>
    </submittedName>
</protein>
<dbReference type="EMBL" id="JMCB01000003">
    <property type="protein sequence ID" value="KFE70351.1"/>
    <property type="molecule type" value="Genomic_DNA"/>
</dbReference>
<accession>A0A085WRN8</accession>
<dbReference type="OrthoDB" id="5383270at2"/>
<comment type="caution">
    <text evidence="1">The sequence shown here is derived from an EMBL/GenBank/DDBJ whole genome shotgun (WGS) entry which is preliminary data.</text>
</comment>